<name>A0A9X8EGW7_PSEPU</name>
<proteinExistence type="inferred from homology"/>
<sequence>MASLLHDLLVGTLDRDGGVTLQRQLYQAIQAAILQRRLPVNHKLPSTRALAEQLLVSRLTVSLAYDRLLDEGYLYARPGSGTFVADTLPQVKTGVPAPDTPDQAPLSARGKAINARFGAVARAEGAFVGGVSDADLFPFHIWKRLHNRYLSKRQAHLAGYVDQGGYRPLCEALSAYLYAARAVRCSPAQVIVTQGTHQSLDLVAKLLGDPGDTVWVESPCHWGAPVVFSAAGLHCAPLAIDAQGACLPSAVPAAAPRLAFVTPSHQYPTGNIMSLQRRRDWLAYAQANNLWVVEDDYDSEFRYDIEPMPSLQGLGGEDRVIYLGTFSKVMFPGLRLSYLVVPEGLAEAFGKGLIQLYRPGYLSIQAAMADFIQEGHFARHIRKMRAEYAQRRSCLQQCLDEAFGALIGYSAGQAGLHLAVRIGAPGTARKMLAQAPAHGLVLRGGYSVEPDADDDNLLVLGYGGVKVGEIEAAVQRLRRLYDQVAAGPAPAPVV</sequence>
<dbReference type="EMBL" id="RJUR01000014">
    <property type="protein sequence ID" value="ROQ49151.1"/>
    <property type="molecule type" value="Genomic_DNA"/>
</dbReference>
<keyword evidence="3" id="KW-0805">Transcription regulation</keyword>
<dbReference type="InterPro" id="IPR004839">
    <property type="entry name" value="Aminotransferase_I/II_large"/>
</dbReference>
<comment type="caution">
    <text evidence="7">The sequence shown here is derived from an EMBL/GenBank/DDBJ whole genome shotgun (WGS) entry which is preliminary data.</text>
</comment>
<evidence type="ECO:0000256" key="1">
    <source>
        <dbReference type="ARBA" id="ARBA00005384"/>
    </source>
</evidence>
<dbReference type="PRINTS" id="PR00035">
    <property type="entry name" value="HTHGNTR"/>
</dbReference>
<evidence type="ECO:0000313" key="8">
    <source>
        <dbReference type="Proteomes" id="UP000269115"/>
    </source>
</evidence>
<dbReference type="InterPro" id="IPR036388">
    <property type="entry name" value="WH-like_DNA-bd_sf"/>
</dbReference>
<dbReference type="InterPro" id="IPR015421">
    <property type="entry name" value="PyrdxlP-dep_Trfase_major"/>
</dbReference>
<keyword evidence="5" id="KW-0804">Transcription</keyword>
<dbReference type="GO" id="GO:0003700">
    <property type="term" value="F:DNA-binding transcription factor activity"/>
    <property type="evidence" value="ECO:0007669"/>
    <property type="project" value="InterPro"/>
</dbReference>
<dbReference type="RefSeq" id="WP_054914280.1">
    <property type="nucleotide sequence ID" value="NZ_RJUR01000014.1"/>
</dbReference>
<evidence type="ECO:0000256" key="2">
    <source>
        <dbReference type="ARBA" id="ARBA00022898"/>
    </source>
</evidence>
<feature type="domain" description="HTH gntR-type" evidence="6">
    <location>
        <begin position="19"/>
        <end position="87"/>
    </location>
</feature>
<evidence type="ECO:0000256" key="3">
    <source>
        <dbReference type="ARBA" id="ARBA00023015"/>
    </source>
</evidence>
<dbReference type="AlphaFoldDB" id="A0A9X8EGW7"/>
<comment type="similarity">
    <text evidence="1">In the C-terminal section; belongs to the class-I pyridoxal-phosphate-dependent aminotransferase family.</text>
</comment>
<dbReference type="PANTHER" id="PTHR46577:SF1">
    <property type="entry name" value="HTH-TYPE TRANSCRIPTIONAL REGULATORY PROTEIN GABR"/>
    <property type="match status" value="1"/>
</dbReference>
<dbReference type="CDD" id="cd07377">
    <property type="entry name" value="WHTH_GntR"/>
    <property type="match status" value="1"/>
</dbReference>
<dbReference type="InterPro" id="IPR051446">
    <property type="entry name" value="HTH_trans_reg/aminotransferase"/>
</dbReference>
<protein>
    <submittedName>
        <fullName evidence="7">GntR family transcriptional regulator</fullName>
    </submittedName>
</protein>
<dbReference type="SMART" id="SM00345">
    <property type="entry name" value="HTH_GNTR"/>
    <property type="match status" value="1"/>
</dbReference>
<dbReference type="InterPro" id="IPR036390">
    <property type="entry name" value="WH_DNA-bd_sf"/>
</dbReference>
<dbReference type="InterPro" id="IPR015424">
    <property type="entry name" value="PyrdxlP-dep_Trfase"/>
</dbReference>
<dbReference type="SUPFAM" id="SSF46785">
    <property type="entry name" value="Winged helix' DNA-binding domain"/>
    <property type="match status" value="1"/>
</dbReference>
<dbReference type="InterPro" id="IPR000524">
    <property type="entry name" value="Tscrpt_reg_HTH_GntR"/>
</dbReference>
<dbReference type="CDD" id="cd00609">
    <property type="entry name" value="AAT_like"/>
    <property type="match status" value="1"/>
</dbReference>
<dbReference type="Proteomes" id="UP000269115">
    <property type="component" value="Unassembled WGS sequence"/>
</dbReference>
<gene>
    <name evidence="7" type="ORF">EDF85_3463</name>
</gene>
<dbReference type="Gene3D" id="1.10.10.10">
    <property type="entry name" value="Winged helix-like DNA-binding domain superfamily/Winged helix DNA-binding domain"/>
    <property type="match status" value="1"/>
</dbReference>
<dbReference type="PANTHER" id="PTHR46577">
    <property type="entry name" value="HTH-TYPE TRANSCRIPTIONAL REGULATORY PROTEIN GABR"/>
    <property type="match status" value="1"/>
</dbReference>
<organism evidence="7 8">
    <name type="scientific">Pseudomonas putida</name>
    <name type="common">Arthrobacter siderocapsulatus</name>
    <dbReference type="NCBI Taxonomy" id="303"/>
    <lineage>
        <taxon>Bacteria</taxon>
        <taxon>Pseudomonadati</taxon>
        <taxon>Pseudomonadota</taxon>
        <taxon>Gammaproteobacteria</taxon>
        <taxon>Pseudomonadales</taxon>
        <taxon>Pseudomonadaceae</taxon>
        <taxon>Pseudomonas</taxon>
    </lineage>
</organism>
<dbReference type="GO" id="GO:0030170">
    <property type="term" value="F:pyridoxal phosphate binding"/>
    <property type="evidence" value="ECO:0007669"/>
    <property type="project" value="InterPro"/>
</dbReference>
<dbReference type="Pfam" id="PF00155">
    <property type="entry name" value="Aminotran_1_2"/>
    <property type="match status" value="1"/>
</dbReference>
<accession>A0A9X8EGW7</accession>
<dbReference type="PROSITE" id="PS50949">
    <property type="entry name" value="HTH_GNTR"/>
    <property type="match status" value="1"/>
</dbReference>
<dbReference type="Gene3D" id="3.40.640.10">
    <property type="entry name" value="Type I PLP-dependent aspartate aminotransferase-like (Major domain)"/>
    <property type="match status" value="1"/>
</dbReference>
<dbReference type="Pfam" id="PF00392">
    <property type="entry name" value="GntR"/>
    <property type="match status" value="1"/>
</dbReference>
<dbReference type="GO" id="GO:0003677">
    <property type="term" value="F:DNA binding"/>
    <property type="evidence" value="ECO:0007669"/>
    <property type="project" value="UniProtKB-KW"/>
</dbReference>
<dbReference type="SUPFAM" id="SSF53383">
    <property type="entry name" value="PLP-dependent transferases"/>
    <property type="match status" value="1"/>
</dbReference>
<keyword evidence="2" id="KW-0663">Pyridoxal phosphate</keyword>
<reference evidence="7 8" key="1">
    <citation type="submission" date="2018-11" db="EMBL/GenBank/DDBJ databases">
        <title>Genomic analyses of the natural microbiome of Caenorhabditis elegans.</title>
        <authorList>
            <person name="Samuel B."/>
        </authorList>
    </citation>
    <scope>NUCLEOTIDE SEQUENCE [LARGE SCALE GENOMIC DNA]</scope>
    <source>
        <strain evidence="7 8">BIGb0473</strain>
    </source>
</reference>
<evidence type="ECO:0000256" key="5">
    <source>
        <dbReference type="ARBA" id="ARBA00023163"/>
    </source>
</evidence>
<evidence type="ECO:0000256" key="4">
    <source>
        <dbReference type="ARBA" id="ARBA00023125"/>
    </source>
</evidence>
<keyword evidence="4" id="KW-0238">DNA-binding</keyword>
<evidence type="ECO:0000313" key="7">
    <source>
        <dbReference type="EMBL" id="ROQ49151.1"/>
    </source>
</evidence>
<evidence type="ECO:0000259" key="6">
    <source>
        <dbReference type="PROSITE" id="PS50949"/>
    </source>
</evidence>